<comment type="caution">
    <text evidence="1">The sequence shown here is derived from an EMBL/GenBank/DDBJ whole genome shotgun (WGS) entry which is preliminary data.</text>
</comment>
<dbReference type="Proteomes" id="UP000240357">
    <property type="component" value="Unassembled WGS sequence"/>
</dbReference>
<accession>A0A2T2YK50</accession>
<evidence type="ECO:0000313" key="2">
    <source>
        <dbReference type="Proteomes" id="UP000240357"/>
    </source>
</evidence>
<organism evidence="1 2">
    <name type="scientific">Adhaeribacter arboris</name>
    <dbReference type="NCBI Taxonomy" id="2072846"/>
    <lineage>
        <taxon>Bacteria</taxon>
        <taxon>Pseudomonadati</taxon>
        <taxon>Bacteroidota</taxon>
        <taxon>Cytophagia</taxon>
        <taxon>Cytophagales</taxon>
        <taxon>Hymenobacteraceae</taxon>
        <taxon>Adhaeribacter</taxon>
    </lineage>
</organism>
<reference evidence="1 2" key="1">
    <citation type="submission" date="2018-03" db="EMBL/GenBank/DDBJ databases">
        <title>Adhaeribacter sp. HMF7605 Genome sequencing and assembly.</title>
        <authorList>
            <person name="Kang H."/>
            <person name="Kang J."/>
            <person name="Cha I."/>
            <person name="Kim H."/>
            <person name="Joh K."/>
        </authorList>
    </citation>
    <scope>NUCLEOTIDE SEQUENCE [LARGE SCALE GENOMIC DNA]</scope>
    <source>
        <strain evidence="1 2">HMF7605</strain>
    </source>
</reference>
<dbReference type="EMBL" id="PYFT01000001">
    <property type="protein sequence ID" value="PSR55845.1"/>
    <property type="molecule type" value="Genomic_DNA"/>
</dbReference>
<dbReference type="AlphaFoldDB" id="A0A2T2YK50"/>
<protein>
    <submittedName>
        <fullName evidence="1">Uncharacterized protein</fullName>
    </submittedName>
</protein>
<evidence type="ECO:0000313" key="1">
    <source>
        <dbReference type="EMBL" id="PSR55845.1"/>
    </source>
</evidence>
<proteinExistence type="predicted"/>
<sequence length="73" mass="8727">MFSGVIERTMEGLIFTIFENLNIPVLSFEECTDSLYYINTLIDKEESPESFIKYQMIKIKIEKRLTEIRKEWA</sequence>
<keyword evidence="2" id="KW-1185">Reference proteome</keyword>
<gene>
    <name evidence="1" type="ORF">AHMF7605_21255</name>
</gene>
<name>A0A2T2YK50_9BACT</name>